<reference evidence="2 3" key="1">
    <citation type="journal article" date="2018" name="Sci. Rep.">
        <title>Comparative genomics provides insights into the lifestyle and reveals functional heterogeneity of dark septate endophytic fungi.</title>
        <authorList>
            <person name="Knapp D.G."/>
            <person name="Nemeth J.B."/>
            <person name="Barry K."/>
            <person name="Hainaut M."/>
            <person name="Henrissat B."/>
            <person name="Johnson J."/>
            <person name="Kuo A."/>
            <person name="Lim J.H.P."/>
            <person name="Lipzen A."/>
            <person name="Nolan M."/>
            <person name="Ohm R.A."/>
            <person name="Tamas L."/>
            <person name="Grigoriev I.V."/>
            <person name="Spatafora J.W."/>
            <person name="Nagy L.G."/>
            <person name="Kovacs G.M."/>
        </authorList>
    </citation>
    <scope>NUCLEOTIDE SEQUENCE [LARGE SCALE GENOMIC DNA]</scope>
    <source>
        <strain evidence="2 3">DSE2036</strain>
    </source>
</reference>
<gene>
    <name evidence="2" type="ORF">DM02DRAFT_626154</name>
</gene>
<accession>A0A2V1DXL8</accession>
<evidence type="ECO:0000256" key="1">
    <source>
        <dbReference type="SAM" id="MobiDB-lite"/>
    </source>
</evidence>
<proteinExistence type="predicted"/>
<protein>
    <submittedName>
        <fullName evidence="2">Uncharacterized protein</fullName>
    </submittedName>
</protein>
<dbReference type="Proteomes" id="UP000244855">
    <property type="component" value="Unassembled WGS sequence"/>
</dbReference>
<keyword evidence="3" id="KW-1185">Reference proteome</keyword>
<organism evidence="2 3">
    <name type="scientific">Periconia macrospinosa</name>
    <dbReference type="NCBI Taxonomy" id="97972"/>
    <lineage>
        <taxon>Eukaryota</taxon>
        <taxon>Fungi</taxon>
        <taxon>Dikarya</taxon>
        <taxon>Ascomycota</taxon>
        <taxon>Pezizomycotina</taxon>
        <taxon>Dothideomycetes</taxon>
        <taxon>Pleosporomycetidae</taxon>
        <taxon>Pleosporales</taxon>
        <taxon>Massarineae</taxon>
        <taxon>Periconiaceae</taxon>
        <taxon>Periconia</taxon>
    </lineage>
</organism>
<evidence type="ECO:0000313" key="2">
    <source>
        <dbReference type="EMBL" id="PVI03108.1"/>
    </source>
</evidence>
<dbReference type="EMBL" id="KZ805335">
    <property type="protein sequence ID" value="PVI03108.1"/>
    <property type="molecule type" value="Genomic_DNA"/>
</dbReference>
<name>A0A2V1DXL8_9PLEO</name>
<feature type="compositionally biased region" description="Low complexity" evidence="1">
    <location>
        <begin position="1"/>
        <end position="11"/>
    </location>
</feature>
<feature type="region of interest" description="Disordered" evidence="1">
    <location>
        <begin position="1"/>
        <end position="21"/>
    </location>
</feature>
<sequence length="307" mass="35449">MSSKGKGAESSGKAEEACYTNEVSQSKSPWDKLAAELRMQVVRNTFTIRNLALLSADYQASNKGVMVFLVEVPEHGILSVDKKTRMQALAELNTTPPPPAIIVPENTEFEATDTALLLLGRTRWAMVFQVLHQFYTIELNHYQEFQNLADVKTILKEDASMSTCHWIPALQSPEDEYFGHMCLRVADYLRWVSTKKEDRESFTLLNICMTTPVATLNLLDNRGWKREEWERLFLGLSEKFGLKPKIIIYVRDPGKFEYELDQKVLDHMEAKYREFVKDNKEHNVFFGGIVTREDWENKWAVAEGWKI</sequence>
<evidence type="ECO:0000313" key="3">
    <source>
        <dbReference type="Proteomes" id="UP000244855"/>
    </source>
</evidence>
<dbReference type="AlphaFoldDB" id="A0A2V1DXL8"/>